<comment type="caution">
    <text evidence="2">The sequence shown here is derived from an EMBL/GenBank/DDBJ whole genome shotgun (WGS) entry which is preliminary data.</text>
</comment>
<organism evidence="2 3">
    <name type="scientific">Elysia crispata</name>
    <name type="common">lettuce slug</name>
    <dbReference type="NCBI Taxonomy" id="231223"/>
    <lineage>
        <taxon>Eukaryota</taxon>
        <taxon>Metazoa</taxon>
        <taxon>Spiralia</taxon>
        <taxon>Lophotrochozoa</taxon>
        <taxon>Mollusca</taxon>
        <taxon>Gastropoda</taxon>
        <taxon>Heterobranchia</taxon>
        <taxon>Euthyneura</taxon>
        <taxon>Panpulmonata</taxon>
        <taxon>Sacoglossa</taxon>
        <taxon>Placobranchoidea</taxon>
        <taxon>Plakobranchidae</taxon>
        <taxon>Elysia</taxon>
    </lineage>
</organism>
<proteinExistence type="predicted"/>
<gene>
    <name evidence="2" type="ORF">RRG08_057338</name>
</gene>
<reference evidence="2" key="1">
    <citation type="journal article" date="2023" name="G3 (Bethesda)">
        <title>A reference genome for the long-term kleptoplast-retaining sea slug Elysia crispata morphotype clarki.</title>
        <authorList>
            <person name="Eastman K.E."/>
            <person name="Pendleton A.L."/>
            <person name="Shaikh M.A."/>
            <person name="Suttiyut T."/>
            <person name="Ogas R."/>
            <person name="Tomko P."/>
            <person name="Gavelis G."/>
            <person name="Widhalm J.R."/>
            <person name="Wisecaver J.H."/>
        </authorList>
    </citation>
    <scope>NUCLEOTIDE SEQUENCE</scope>
    <source>
        <strain evidence="2">ECLA1</strain>
    </source>
</reference>
<feature type="region of interest" description="Disordered" evidence="1">
    <location>
        <begin position="1"/>
        <end position="51"/>
    </location>
</feature>
<evidence type="ECO:0000256" key="1">
    <source>
        <dbReference type="SAM" id="MobiDB-lite"/>
    </source>
</evidence>
<name>A0AAE1CZT6_9GAST</name>
<dbReference type="AlphaFoldDB" id="A0AAE1CZT6"/>
<keyword evidence="3" id="KW-1185">Reference proteome</keyword>
<evidence type="ECO:0000313" key="2">
    <source>
        <dbReference type="EMBL" id="KAK3747794.1"/>
    </source>
</evidence>
<dbReference type="EMBL" id="JAWDGP010006072">
    <property type="protein sequence ID" value="KAK3747794.1"/>
    <property type="molecule type" value="Genomic_DNA"/>
</dbReference>
<sequence>MVGIGKGNNVDMREDPSPVGGEESFDNTNVSEGHIGTPPKQPKNAPSGILYLANPPLRRATIQRPSPHHGSSFGSV</sequence>
<protein>
    <submittedName>
        <fullName evidence="2">Uncharacterized protein</fullName>
    </submittedName>
</protein>
<evidence type="ECO:0000313" key="3">
    <source>
        <dbReference type="Proteomes" id="UP001283361"/>
    </source>
</evidence>
<accession>A0AAE1CZT6</accession>
<dbReference type="Proteomes" id="UP001283361">
    <property type="component" value="Unassembled WGS sequence"/>
</dbReference>